<protein>
    <submittedName>
        <fullName evidence="2">Uncharacterized protein</fullName>
    </submittedName>
</protein>
<name>A0A4Q6I6T9_9RICK</name>
<keyword evidence="1" id="KW-0472">Membrane</keyword>
<dbReference type="AlphaFoldDB" id="A0A4Q6I6T9"/>
<accession>A0A4Q6I6T9</accession>
<sequence length="305" mass="34089">MAKLVFDIENAPQKLKNSLFCGFKGFFIFNLAAITMLESSLATTHLTGYRKLAVNSAYTKAKHQLKHHIVPFFEVTLVMPLFVLLTHYLGDKMFGTSSTITRYAACILTCMLVMILICLTLRLLGQRKDQCCGVIMHPIYRSSSAHTNEFVYFRGPNYHTSTNSTAQETSNTSRIILSILISLLLTPFFLLKSAIELACCVIEALELPISFLFDLCNLLQDTVQDRTGYHVIRGPRNTDRFTYSRKTINNLSSFLYAGLRDLIVGCSLGILNANIIEQHGDLVSPISLLDNTLLEAGVLNTTSRT</sequence>
<organism evidence="2 3">
    <name type="scientific">Ehrlichia minasensis</name>
    <dbReference type="NCBI Taxonomy" id="1242993"/>
    <lineage>
        <taxon>Bacteria</taxon>
        <taxon>Pseudomonadati</taxon>
        <taxon>Pseudomonadota</taxon>
        <taxon>Alphaproteobacteria</taxon>
        <taxon>Rickettsiales</taxon>
        <taxon>Anaplasmataceae</taxon>
        <taxon>Ehrlichia</taxon>
    </lineage>
</organism>
<dbReference type="EMBL" id="QOHL01000026">
    <property type="protein sequence ID" value="RZB12386.1"/>
    <property type="molecule type" value="Genomic_DNA"/>
</dbReference>
<keyword evidence="3" id="KW-1185">Reference proteome</keyword>
<evidence type="ECO:0000313" key="2">
    <source>
        <dbReference type="EMBL" id="RZB12386.1"/>
    </source>
</evidence>
<feature type="transmembrane region" description="Helical" evidence="1">
    <location>
        <begin position="69"/>
        <end position="88"/>
    </location>
</feature>
<feature type="transmembrane region" description="Helical" evidence="1">
    <location>
        <begin position="100"/>
        <end position="121"/>
    </location>
</feature>
<reference evidence="2 3" key="1">
    <citation type="submission" date="2018-06" db="EMBL/GenBank/DDBJ databases">
        <title>Complete Genome Sequence of Ehrlichia minasensis Isolated From Cattle.</title>
        <authorList>
            <person name="Aguiar D.M."/>
            <person name="Araujo J.P.A.Jr."/>
            <person name="Nakazato L."/>
            <person name="Bard E."/>
            <person name="Cabezas-Cruz A."/>
        </authorList>
    </citation>
    <scope>NUCLEOTIDE SEQUENCE [LARGE SCALE GENOMIC DNA]</scope>
    <source>
        <strain evidence="2 3">B11</strain>
    </source>
</reference>
<gene>
    <name evidence="2" type="ORF">DRF75_04420</name>
</gene>
<proteinExistence type="predicted"/>
<comment type="caution">
    <text evidence="2">The sequence shown here is derived from an EMBL/GenBank/DDBJ whole genome shotgun (WGS) entry which is preliminary data.</text>
</comment>
<keyword evidence="1" id="KW-0812">Transmembrane</keyword>
<evidence type="ECO:0000256" key="1">
    <source>
        <dbReference type="SAM" id="Phobius"/>
    </source>
</evidence>
<dbReference type="Proteomes" id="UP000293377">
    <property type="component" value="Unassembled WGS sequence"/>
</dbReference>
<evidence type="ECO:0000313" key="3">
    <source>
        <dbReference type="Proteomes" id="UP000293377"/>
    </source>
</evidence>
<feature type="transmembrane region" description="Helical" evidence="1">
    <location>
        <begin position="26"/>
        <end position="48"/>
    </location>
</feature>
<dbReference type="RefSeq" id="WP_129992730.1">
    <property type="nucleotide sequence ID" value="NZ_QOHL01000026.1"/>
</dbReference>
<dbReference type="STRING" id="1242993.ehr_00599"/>
<keyword evidence="1" id="KW-1133">Transmembrane helix</keyword>